<feature type="repeat" description="ANK" evidence="3">
    <location>
        <begin position="163"/>
        <end position="195"/>
    </location>
</feature>
<evidence type="ECO:0000313" key="4">
    <source>
        <dbReference type="EMBL" id="TMW69780.1"/>
    </source>
</evidence>
<dbReference type="Pfam" id="PF12796">
    <property type="entry name" value="Ank_2"/>
    <property type="match status" value="2"/>
</dbReference>
<evidence type="ECO:0000256" key="3">
    <source>
        <dbReference type="PROSITE-ProRule" id="PRU00023"/>
    </source>
</evidence>
<reference evidence="4" key="1">
    <citation type="submission" date="2019-03" db="EMBL/GenBank/DDBJ databases">
        <title>Long read genome sequence of the mycoparasitic Pythium oligandrum ATCC 38472 isolated from sugarbeet rhizosphere.</title>
        <authorList>
            <person name="Gaulin E."/>
        </authorList>
    </citation>
    <scope>NUCLEOTIDE SEQUENCE</scope>
    <source>
        <strain evidence="4">ATCC 38472_TT</strain>
    </source>
</reference>
<evidence type="ECO:0000256" key="2">
    <source>
        <dbReference type="ARBA" id="ARBA00023043"/>
    </source>
</evidence>
<evidence type="ECO:0008006" key="6">
    <source>
        <dbReference type="Google" id="ProtNLM"/>
    </source>
</evidence>
<dbReference type="PANTHER" id="PTHR24189">
    <property type="entry name" value="MYOTROPHIN"/>
    <property type="match status" value="1"/>
</dbReference>
<dbReference type="OrthoDB" id="47198at2759"/>
<sequence length="378" mass="41271">MENDSAFVVAAHRADTRCPPSASEGLELAHKRTDALLKAMIANHTEDVKALLECSDERDEGIKRVFYEACRRPSTSPELIKILLEHGADPNSTNSIGYSALSVVSRSGRVQVMHLLLEHGADVNFQSNPNGRAPLSTAAKRGSLEAVQLLLSHGADINATCLKGKTALHYACRRRNPNILLHLIAHGADLNVGDASGQSPLHEAVQLARRKFIPILIEHGADLYSRTTDGKTPLAMSLQWGRKWNPIRTLDTTFALMTHGAVYENSPNNCPTYYGHRKWKKRIEPPNGWPQSNSEETPSGNVEFTELAQAIALCVGHWSKEQQDGKAGMSSVSRNVLYGGLIVVKHHLESSIDAQSSVIDESAFSRTDEPPHGTISSA</sequence>
<dbReference type="PANTHER" id="PTHR24189:SF50">
    <property type="entry name" value="ANKYRIN REPEAT AND SOCS BOX PROTEIN 2"/>
    <property type="match status" value="1"/>
</dbReference>
<dbReference type="Proteomes" id="UP000794436">
    <property type="component" value="Unassembled WGS sequence"/>
</dbReference>
<protein>
    <recommendedName>
        <fullName evidence="6">Ankyrin repeat protein</fullName>
    </recommendedName>
</protein>
<keyword evidence="1" id="KW-0677">Repeat</keyword>
<dbReference type="InterPro" id="IPR002110">
    <property type="entry name" value="Ankyrin_rpt"/>
</dbReference>
<dbReference type="InterPro" id="IPR050745">
    <property type="entry name" value="Multifunctional_regulatory"/>
</dbReference>
<keyword evidence="5" id="KW-1185">Reference proteome</keyword>
<dbReference type="PRINTS" id="PR01415">
    <property type="entry name" value="ANKYRIN"/>
</dbReference>
<dbReference type="EMBL" id="SPLM01000001">
    <property type="protein sequence ID" value="TMW69780.1"/>
    <property type="molecule type" value="Genomic_DNA"/>
</dbReference>
<dbReference type="PROSITE" id="PS50088">
    <property type="entry name" value="ANK_REPEAT"/>
    <property type="match status" value="4"/>
</dbReference>
<dbReference type="AlphaFoldDB" id="A0A8K1FMV5"/>
<feature type="repeat" description="ANK" evidence="3">
    <location>
        <begin position="130"/>
        <end position="162"/>
    </location>
</feature>
<accession>A0A8K1FMV5</accession>
<feature type="repeat" description="ANK" evidence="3">
    <location>
        <begin position="96"/>
        <end position="128"/>
    </location>
</feature>
<keyword evidence="2 3" id="KW-0040">ANK repeat</keyword>
<proteinExistence type="predicted"/>
<dbReference type="Gene3D" id="1.25.40.20">
    <property type="entry name" value="Ankyrin repeat-containing domain"/>
    <property type="match status" value="1"/>
</dbReference>
<dbReference type="SMART" id="SM00248">
    <property type="entry name" value="ANK"/>
    <property type="match status" value="6"/>
</dbReference>
<feature type="repeat" description="ANK" evidence="3">
    <location>
        <begin position="196"/>
        <end position="228"/>
    </location>
</feature>
<dbReference type="SUPFAM" id="SSF48403">
    <property type="entry name" value="Ankyrin repeat"/>
    <property type="match status" value="1"/>
</dbReference>
<dbReference type="PROSITE" id="PS50297">
    <property type="entry name" value="ANK_REP_REGION"/>
    <property type="match status" value="4"/>
</dbReference>
<name>A0A8K1FMV5_PYTOL</name>
<evidence type="ECO:0000313" key="5">
    <source>
        <dbReference type="Proteomes" id="UP000794436"/>
    </source>
</evidence>
<comment type="caution">
    <text evidence="4">The sequence shown here is derived from an EMBL/GenBank/DDBJ whole genome shotgun (WGS) entry which is preliminary data.</text>
</comment>
<dbReference type="InterPro" id="IPR036770">
    <property type="entry name" value="Ankyrin_rpt-contain_sf"/>
</dbReference>
<gene>
    <name evidence="4" type="ORF">Poli38472_001936</name>
</gene>
<organism evidence="4 5">
    <name type="scientific">Pythium oligandrum</name>
    <name type="common">Mycoparasitic fungus</name>
    <dbReference type="NCBI Taxonomy" id="41045"/>
    <lineage>
        <taxon>Eukaryota</taxon>
        <taxon>Sar</taxon>
        <taxon>Stramenopiles</taxon>
        <taxon>Oomycota</taxon>
        <taxon>Peronosporomycetes</taxon>
        <taxon>Pythiales</taxon>
        <taxon>Pythiaceae</taxon>
        <taxon>Pythium</taxon>
    </lineage>
</organism>
<evidence type="ECO:0000256" key="1">
    <source>
        <dbReference type="ARBA" id="ARBA00022737"/>
    </source>
</evidence>